<evidence type="ECO:0000313" key="1">
    <source>
        <dbReference type="EMBL" id="GAA5141057.1"/>
    </source>
</evidence>
<gene>
    <name evidence="1" type="ORF">GCM10023340_02170</name>
</gene>
<organism evidence="1 2">
    <name type="scientific">Nocardioides marinquilinus</name>
    <dbReference type="NCBI Taxonomy" id="1210400"/>
    <lineage>
        <taxon>Bacteria</taxon>
        <taxon>Bacillati</taxon>
        <taxon>Actinomycetota</taxon>
        <taxon>Actinomycetes</taxon>
        <taxon>Propionibacteriales</taxon>
        <taxon>Nocardioidaceae</taxon>
        <taxon>Nocardioides</taxon>
    </lineage>
</organism>
<proteinExistence type="predicted"/>
<sequence>MTLAANLADLYRMGYEDLPYLADHFEAARVDTWDMRASPFPFQRPDGIGAGGGLGPWSAYASLTHELHDVLSEESRNLRAMGRAVVDCARAYAHMDENARAEFDRTVAKLDGTPDGS</sequence>
<dbReference type="EMBL" id="BAABKG010000001">
    <property type="protein sequence ID" value="GAA5141057.1"/>
    <property type="molecule type" value="Genomic_DNA"/>
</dbReference>
<dbReference type="RefSeq" id="WP_345453512.1">
    <property type="nucleotide sequence ID" value="NZ_BAABKG010000001.1"/>
</dbReference>
<accession>A0ABP9P5V9</accession>
<dbReference type="Proteomes" id="UP001500221">
    <property type="component" value="Unassembled WGS sequence"/>
</dbReference>
<reference evidence="2" key="1">
    <citation type="journal article" date="2019" name="Int. J. Syst. Evol. Microbiol.">
        <title>The Global Catalogue of Microorganisms (GCM) 10K type strain sequencing project: providing services to taxonomists for standard genome sequencing and annotation.</title>
        <authorList>
            <consortium name="The Broad Institute Genomics Platform"/>
            <consortium name="The Broad Institute Genome Sequencing Center for Infectious Disease"/>
            <person name="Wu L."/>
            <person name="Ma J."/>
        </authorList>
    </citation>
    <scope>NUCLEOTIDE SEQUENCE [LARGE SCALE GENOMIC DNA]</scope>
    <source>
        <strain evidence="2">JCM 18459</strain>
    </source>
</reference>
<evidence type="ECO:0008006" key="3">
    <source>
        <dbReference type="Google" id="ProtNLM"/>
    </source>
</evidence>
<comment type="caution">
    <text evidence="1">The sequence shown here is derived from an EMBL/GenBank/DDBJ whole genome shotgun (WGS) entry which is preliminary data.</text>
</comment>
<name>A0ABP9P5V9_9ACTN</name>
<protein>
    <recommendedName>
        <fullName evidence="3">ESX-1 secretion-associated protein</fullName>
    </recommendedName>
</protein>
<keyword evidence="2" id="KW-1185">Reference proteome</keyword>
<evidence type="ECO:0000313" key="2">
    <source>
        <dbReference type="Proteomes" id="UP001500221"/>
    </source>
</evidence>